<evidence type="ECO:0000259" key="1">
    <source>
        <dbReference type="PROSITE" id="PS51746"/>
    </source>
</evidence>
<comment type="caution">
    <text evidence="2">The sequence shown here is derived from an EMBL/GenBank/DDBJ whole genome shotgun (WGS) entry which is preliminary data.</text>
</comment>
<dbReference type="InterPro" id="IPR036457">
    <property type="entry name" value="PPM-type-like_dom_sf"/>
</dbReference>
<organism evidence="2 3">
    <name type="scientific">Kibdelosporangium aridum</name>
    <dbReference type="NCBI Taxonomy" id="2030"/>
    <lineage>
        <taxon>Bacteria</taxon>
        <taxon>Bacillati</taxon>
        <taxon>Actinomycetota</taxon>
        <taxon>Actinomycetes</taxon>
        <taxon>Pseudonocardiales</taxon>
        <taxon>Pseudonocardiaceae</taxon>
        <taxon>Kibdelosporangium</taxon>
    </lineage>
</organism>
<accession>A0A428Y3X8</accession>
<dbReference type="SMART" id="SM00332">
    <property type="entry name" value="PP2Cc"/>
    <property type="match status" value="1"/>
</dbReference>
<proteinExistence type="predicted"/>
<dbReference type="Gene3D" id="3.60.40.10">
    <property type="entry name" value="PPM-type phosphatase domain"/>
    <property type="match status" value="1"/>
</dbReference>
<dbReference type="RefSeq" id="WP_063758551.1">
    <property type="nucleotide sequence ID" value="NZ_QHKI01000105.1"/>
</dbReference>
<dbReference type="AlphaFoldDB" id="A0A428Y3X8"/>
<dbReference type="InterPro" id="IPR025874">
    <property type="entry name" value="DZR"/>
</dbReference>
<protein>
    <submittedName>
        <fullName evidence="2">Serine/threonine protein phosphatase</fullName>
    </submittedName>
</protein>
<dbReference type="PROSITE" id="PS51746">
    <property type="entry name" value="PPM_2"/>
    <property type="match status" value="1"/>
</dbReference>
<dbReference type="CDD" id="cd00143">
    <property type="entry name" value="PP2Cc"/>
    <property type="match status" value="1"/>
</dbReference>
<dbReference type="Pfam" id="PF12773">
    <property type="entry name" value="DZR"/>
    <property type="match status" value="1"/>
</dbReference>
<dbReference type="InterPro" id="IPR001932">
    <property type="entry name" value="PPM-type_phosphatase-like_dom"/>
</dbReference>
<dbReference type="GO" id="GO:0004722">
    <property type="term" value="F:protein serine/threonine phosphatase activity"/>
    <property type="evidence" value="ECO:0007669"/>
    <property type="project" value="InterPro"/>
</dbReference>
<evidence type="ECO:0000313" key="2">
    <source>
        <dbReference type="EMBL" id="RSM62276.1"/>
    </source>
</evidence>
<dbReference type="SMART" id="SM00331">
    <property type="entry name" value="PP2C_SIG"/>
    <property type="match status" value="1"/>
</dbReference>
<dbReference type="SUPFAM" id="SSF81606">
    <property type="entry name" value="PP2C-like"/>
    <property type="match status" value="1"/>
</dbReference>
<gene>
    <name evidence="2" type="ORF">DMH04_52625</name>
</gene>
<dbReference type="OrthoDB" id="9801841at2"/>
<dbReference type="InterPro" id="IPR015655">
    <property type="entry name" value="PP2C"/>
</dbReference>
<dbReference type="Proteomes" id="UP000287547">
    <property type="component" value="Unassembled WGS sequence"/>
</dbReference>
<name>A0A428Y3X8_KIBAR</name>
<dbReference type="PANTHER" id="PTHR47992">
    <property type="entry name" value="PROTEIN PHOSPHATASE"/>
    <property type="match status" value="1"/>
</dbReference>
<dbReference type="EMBL" id="QHKI01000105">
    <property type="protein sequence ID" value="RSM62276.1"/>
    <property type="molecule type" value="Genomic_DNA"/>
</dbReference>
<dbReference type="Pfam" id="PF13672">
    <property type="entry name" value="PP2C_2"/>
    <property type="match status" value="1"/>
</dbReference>
<reference evidence="2 3" key="1">
    <citation type="submission" date="2018-05" db="EMBL/GenBank/DDBJ databases">
        <title>Evolution of GPA BGCs.</title>
        <authorList>
            <person name="Waglechner N."/>
            <person name="Wright G.D."/>
        </authorList>
    </citation>
    <scope>NUCLEOTIDE SEQUENCE [LARGE SCALE GENOMIC DNA]</scope>
    <source>
        <strain evidence="2 3">A82846</strain>
    </source>
</reference>
<feature type="domain" description="PPM-type phosphatase" evidence="1">
    <location>
        <begin position="76"/>
        <end position="321"/>
    </location>
</feature>
<sequence>MNCPDCGEPAEATDRYCENCGGSLQLRRTPSGGPIGRVGDAGCVGCGSAVAADGFCETCGRAQPTGRDRMEYDLELVAGVSDRGRARVRNEDSMAFGVVGPLGSPQTVVVVVCDGVGSTERADSASQAAVDAALESIVDSLLSGSSARSATEDGAAAAYAATSELARPNSPETAPSCTFVSAVVTPSEITVGWIGDSRAYWVSSSPDAPSRRLTTDDTLVAQLVAAGMDEEEASASLNAHALARWVGADAEQAPPHVTVLKPEAPGRLLLCSDGLWNYLPDAESLAAKVADAEPLKVAAELTSIANELGGHDNITVVVVPFEGLLAGPSMDTEGLLAGPSMDTEGRVP</sequence>
<evidence type="ECO:0000313" key="3">
    <source>
        <dbReference type="Proteomes" id="UP000287547"/>
    </source>
</evidence>